<dbReference type="InterPro" id="IPR028081">
    <property type="entry name" value="Leu-bd"/>
</dbReference>
<gene>
    <name evidence="4" type="ORF">METZ01_LOCUS255653</name>
</gene>
<accession>A0A382IU33</accession>
<proteinExistence type="predicted"/>
<keyword evidence="1" id="KW-0732">Signal</keyword>
<feature type="non-terminal residue" evidence="4">
    <location>
        <position position="200"/>
    </location>
</feature>
<evidence type="ECO:0000313" key="4">
    <source>
        <dbReference type="EMBL" id="SVC02799.1"/>
    </source>
</evidence>
<name>A0A382IU33_9ZZZZ</name>
<evidence type="ECO:0000259" key="3">
    <source>
        <dbReference type="Pfam" id="PF13458"/>
    </source>
</evidence>
<dbReference type="Pfam" id="PF13458">
    <property type="entry name" value="Peripla_BP_6"/>
    <property type="match status" value="1"/>
</dbReference>
<evidence type="ECO:0000256" key="1">
    <source>
        <dbReference type="ARBA" id="ARBA00022729"/>
    </source>
</evidence>
<dbReference type="EMBL" id="UINC01069432">
    <property type="protein sequence ID" value="SVC02799.1"/>
    <property type="molecule type" value="Genomic_DNA"/>
</dbReference>
<dbReference type="PANTHER" id="PTHR30483:SF6">
    <property type="entry name" value="PERIPLASMIC BINDING PROTEIN OF ABC TRANSPORTER FOR NATURAL AMINO ACIDS"/>
    <property type="match status" value="1"/>
</dbReference>
<organism evidence="4">
    <name type="scientific">marine metagenome</name>
    <dbReference type="NCBI Taxonomy" id="408172"/>
    <lineage>
        <taxon>unclassified sequences</taxon>
        <taxon>metagenomes</taxon>
        <taxon>ecological metagenomes</taxon>
    </lineage>
</organism>
<dbReference type="Gene3D" id="3.40.50.2300">
    <property type="match status" value="1"/>
</dbReference>
<dbReference type="InterPro" id="IPR028082">
    <property type="entry name" value="Peripla_BP_I"/>
</dbReference>
<dbReference type="AlphaFoldDB" id="A0A382IU33"/>
<feature type="domain" description="Leucine-binding protein" evidence="3">
    <location>
        <begin position="116"/>
        <end position="200"/>
    </location>
</feature>
<reference evidence="4" key="1">
    <citation type="submission" date="2018-05" db="EMBL/GenBank/DDBJ databases">
        <authorList>
            <person name="Lanie J.A."/>
            <person name="Ng W.-L."/>
            <person name="Kazmierczak K.M."/>
            <person name="Andrzejewski T.M."/>
            <person name="Davidsen T.M."/>
            <person name="Wayne K.J."/>
            <person name="Tettelin H."/>
            <person name="Glass J.I."/>
            <person name="Rusch D."/>
            <person name="Podicherti R."/>
            <person name="Tsui H.-C.T."/>
            <person name="Winkler M.E."/>
        </authorList>
    </citation>
    <scope>NUCLEOTIDE SEQUENCE</scope>
</reference>
<evidence type="ECO:0000256" key="2">
    <source>
        <dbReference type="SAM" id="MobiDB-lite"/>
    </source>
</evidence>
<sequence>MPHLAEVQPPLEQDDGVKVPDGPTEEAAAPVVSTQEATDTGISEAQASMLAIDREESLSAEDMLKLMAESEREAAIVKGLDTQPVEQGMPFTRDGRLSLDAAGVKVESTGPVRDLVALLVPLSGRGAQLGQAMLNAAQMSLFENFDSDTTLIIKDTGGTPRGAAEAASEALDEGAQLLVGPLFSESVNAAAPVARARGVP</sequence>
<protein>
    <recommendedName>
        <fullName evidence="3">Leucine-binding protein domain-containing protein</fullName>
    </recommendedName>
</protein>
<feature type="region of interest" description="Disordered" evidence="2">
    <location>
        <begin position="1"/>
        <end position="40"/>
    </location>
</feature>
<dbReference type="SUPFAM" id="SSF53822">
    <property type="entry name" value="Periplasmic binding protein-like I"/>
    <property type="match status" value="1"/>
</dbReference>
<dbReference type="InterPro" id="IPR051010">
    <property type="entry name" value="BCAA_transport"/>
</dbReference>
<dbReference type="PANTHER" id="PTHR30483">
    <property type="entry name" value="LEUCINE-SPECIFIC-BINDING PROTEIN"/>
    <property type="match status" value="1"/>
</dbReference>